<dbReference type="AlphaFoldDB" id="A0A9P3LB84"/>
<evidence type="ECO:0008006" key="3">
    <source>
        <dbReference type="Google" id="ProtNLM"/>
    </source>
</evidence>
<organism evidence="1 2">
    <name type="scientific">Phanerochaete sordida</name>
    <dbReference type="NCBI Taxonomy" id="48140"/>
    <lineage>
        <taxon>Eukaryota</taxon>
        <taxon>Fungi</taxon>
        <taxon>Dikarya</taxon>
        <taxon>Basidiomycota</taxon>
        <taxon>Agaricomycotina</taxon>
        <taxon>Agaricomycetes</taxon>
        <taxon>Polyporales</taxon>
        <taxon>Phanerochaetaceae</taxon>
        <taxon>Phanerochaete</taxon>
    </lineage>
</organism>
<comment type="caution">
    <text evidence="1">The sequence shown here is derived from an EMBL/GenBank/DDBJ whole genome shotgun (WGS) entry which is preliminary data.</text>
</comment>
<keyword evidence="2" id="KW-1185">Reference proteome</keyword>
<name>A0A9P3LB84_9APHY</name>
<accession>A0A9P3LB84</accession>
<proteinExistence type="predicted"/>
<evidence type="ECO:0000313" key="1">
    <source>
        <dbReference type="EMBL" id="GJE87748.1"/>
    </source>
</evidence>
<sequence length="423" mass="48895">MFDRLHPDVLDKILLSMPDFQTLSAALRTSRTHFYSVFQAHPKSIVLSIAYNVVGPALPQAVRVVCQADPNLCDEDAILADHALDRDACEDLQLNAATVQRLEHLFSLRHKDRSSATSRLTPDESFRFRRAVYRLWLYCERVRADSEENPSAYTHLLDSWPAHELLEMDRVAVFLKDVASWSFVSGTEWPERWDRIPPNTHFMRGPAAVLRDWEDAVSPDDQLEFNPGVSVNLDEQLHEIRQKRNLKSGDSYTADRAKAIVDAAIGAEDRCHRCHTPKGLDLWGRPKWHILRGFLSVPCMINLLEGKLPRNDHEISPLADYIHARDDDDDRLTFDWTNFIEELCEMDVDAEGPWDTNQWYCFDCLLALVRLRLREWWIATKVKEGMPINENCWYGYNCRTQVHRPAHRSKLNHLCTPTRGDPA</sequence>
<reference evidence="1 2" key="1">
    <citation type="submission" date="2021-08" db="EMBL/GenBank/DDBJ databases">
        <title>Draft Genome Sequence of Phanerochaete sordida strain YK-624.</title>
        <authorList>
            <person name="Mori T."/>
            <person name="Dohra H."/>
            <person name="Suzuki T."/>
            <person name="Kawagishi H."/>
            <person name="Hirai H."/>
        </authorList>
    </citation>
    <scope>NUCLEOTIDE SEQUENCE [LARGE SCALE GENOMIC DNA]</scope>
    <source>
        <strain evidence="1 2">YK-624</strain>
    </source>
</reference>
<evidence type="ECO:0000313" key="2">
    <source>
        <dbReference type="Proteomes" id="UP000703269"/>
    </source>
</evidence>
<dbReference type="Proteomes" id="UP000703269">
    <property type="component" value="Unassembled WGS sequence"/>
</dbReference>
<dbReference type="EMBL" id="BPQB01000007">
    <property type="protein sequence ID" value="GJE87748.1"/>
    <property type="molecule type" value="Genomic_DNA"/>
</dbReference>
<dbReference type="OrthoDB" id="2745518at2759"/>
<protein>
    <recommendedName>
        <fullName evidence="3">Aprataxin and PNK-like factor PBZ domain-containing protein</fullName>
    </recommendedName>
</protein>
<gene>
    <name evidence="1" type="ORF">PsYK624_038310</name>
</gene>